<feature type="repeat" description="PPR" evidence="2">
    <location>
        <begin position="1"/>
        <end position="35"/>
    </location>
</feature>
<dbReference type="InParanoid" id="D8QUU5"/>
<gene>
    <name evidence="3" type="ORF">SELMODRAFT_72285</name>
</gene>
<dbReference type="AlphaFoldDB" id="D8QUU5"/>
<dbReference type="InterPro" id="IPR002885">
    <property type="entry name" value="PPR_rpt"/>
</dbReference>
<dbReference type="EMBL" id="GL377567">
    <property type="protein sequence ID" value="EFJ36354.1"/>
    <property type="molecule type" value="Genomic_DNA"/>
</dbReference>
<dbReference type="InterPro" id="IPR046960">
    <property type="entry name" value="PPR_At4g14850-like_plant"/>
</dbReference>
<keyword evidence="1" id="KW-0677">Repeat</keyword>
<dbReference type="Pfam" id="PF13041">
    <property type="entry name" value="PPR_2"/>
    <property type="match status" value="1"/>
</dbReference>
<dbReference type="PROSITE" id="PS51375">
    <property type="entry name" value="PPR"/>
    <property type="match status" value="1"/>
</dbReference>
<name>D8QUU5_SELML</name>
<dbReference type="eggNOG" id="KOG4197">
    <property type="taxonomic scope" value="Eukaryota"/>
</dbReference>
<organism evidence="4">
    <name type="scientific">Selaginella moellendorffii</name>
    <name type="common">Spikemoss</name>
    <dbReference type="NCBI Taxonomy" id="88036"/>
    <lineage>
        <taxon>Eukaryota</taxon>
        <taxon>Viridiplantae</taxon>
        <taxon>Streptophyta</taxon>
        <taxon>Embryophyta</taxon>
        <taxon>Tracheophyta</taxon>
        <taxon>Lycopodiopsida</taxon>
        <taxon>Selaginellales</taxon>
        <taxon>Selaginellaceae</taxon>
        <taxon>Selaginella</taxon>
    </lineage>
</organism>
<evidence type="ECO:0000313" key="3">
    <source>
        <dbReference type="EMBL" id="EFJ36354.1"/>
    </source>
</evidence>
<evidence type="ECO:0000256" key="1">
    <source>
        <dbReference type="ARBA" id="ARBA00022737"/>
    </source>
</evidence>
<feature type="non-terminal residue" evidence="3">
    <location>
        <position position="1"/>
    </location>
</feature>
<dbReference type="Gene3D" id="1.25.40.10">
    <property type="entry name" value="Tetratricopeptide repeat domain"/>
    <property type="match status" value="1"/>
</dbReference>
<dbReference type="Gramene" id="EFJ36354">
    <property type="protein sequence ID" value="EFJ36354"/>
    <property type="gene ID" value="SELMODRAFT_72285"/>
</dbReference>
<keyword evidence="4" id="KW-1185">Reference proteome</keyword>
<evidence type="ECO:0008006" key="5">
    <source>
        <dbReference type="Google" id="ProtNLM"/>
    </source>
</evidence>
<accession>D8QUU5</accession>
<dbReference type="PANTHER" id="PTHR47926:SF533">
    <property type="entry name" value="DYW DOMAIN-CONTAINING PROTEIN"/>
    <property type="match status" value="1"/>
</dbReference>
<feature type="non-terminal residue" evidence="3">
    <location>
        <position position="112"/>
    </location>
</feature>
<dbReference type="GO" id="GO:0003723">
    <property type="term" value="F:RNA binding"/>
    <property type="evidence" value="ECO:0007669"/>
    <property type="project" value="InterPro"/>
</dbReference>
<reference evidence="3 4" key="1">
    <citation type="journal article" date="2011" name="Science">
        <title>The Selaginella genome identifies genetic changes associated with the evolution of vascular plants.</title>
        <authorList>
            <person name="Banks J.A."/>
            <person name="Nishiyama T."/>
            <person name="Hasebe M."/>
            <person name="Bowman J.L."/>
            <person name="Gribskov M."/>
            <person name="dePamphilis C."/>
            <person name="Albert V.A."/>
            <person name="Aono N."/>
            <person name="Aoyama T."/>
            <person name="Ambrose B.A."/>
            <person name="Ashton N.W."/>
            <person name="Axtell M.J."/>
            <person name="Barker E."/>
            <person name="Barker M.S."/>
            <person name="Bennetzen J.L."/>
            <person name="Bonawitz N.D."/>
            <person name="Chapple C."/>
            <person name="Cheng C."/>
            <person name="Correa L.G."/>
            <person name="Dacre M."/>
            <person name="DeBarry J."/>
            <person name="Dreyer I."/>
            <person name="Elias M."/>
            <person name="Engstrom E.M."/>
            <person name="Estelle M."/>
            <person name="Feng L."/>
            <person name="Finet C."/>
            <person name="Floyd S.K."/>
            <person name="Frommer W.B."/>
            <person name="Fujita T."/>
            <person name="Gramzow L."/>
            <person name="Gutensohn M."/>
            <person name="Harholt J."/>
            <person name="Hattori M."/>
            <person name="Heyl A."/>
            <person name="Hirai T."/>
            <person name="Hiwatashi Y."/>
            <person name="Ishikawa M."/>
            <person name="Iwata M."/>
            <person name="Karol K.G."/>
            <person name="Koehler B."/>
            <person name="Kolukisaoglu U."/>
            <person name="Kubo M."/>
            <person name="Kurata T."/>
            <person name="Lalonde S."/>
            <person name="Li K."/>
            <person name="Li Y."/>
            <person name="Litt A."/>
            <person name="Lyons E."/>
            <person name="Manning G."/>
            <person name="Maruyama T."/>
            <person name="Michael T.P."/>
            <person name="Mikami K."/>
            <person name="Miyazaki S."/>
            <person name="Morinaga S."/>
            <person name="Murata T."/>
            <person name="Mueller-Roeber B."/>
            <person name="Nelson D.R."/>
            <person name="Obara M."/>
            <person name="Oguri Y."/>
            <person name="Olmstead R.G."/>
            <person name="Onodera N."/>
            <person name="Petersen B.L."/>
            <person name="Pils B."/>
            <person name="Prigge M."/>
            <person name="Rensing S.A."/>
            <person name="Riano-Pachon D.M."/>
            <person name="Roberts A.W."/>
            <person name="Sato Y."/>
            <person name="Scheller H.V."/>
            <person name="Schulz B."/>
            <person name="Schulz C."/>
            <person name="Shakirov E.V."/>
            <person name="Shibagaki N."/>
            <person name="Shinohara N."/>
            <person name="Shippen D.E."/>
            <person name="Soerensen I."/>
            <person name="Sotooka R."/>
            <person name="Sugimoto N."/>
            <person name="Sugita M."/>
            <person name="Sumikawa N."/>
            <person name="Tanurdzic M."/>
            <person name="Theissen G."/>
            <person name="Ulvskov P."/>
            <person name="Wakazuki S."/>
            <person name="Weng J.K."/>
            <person name="Willats W.W."/>
            <person name="Wipf D."/>
            <person name="Wolf P.G."/>
            <person name="Yang L."/>
            <person name="Zimmer A.D."/>
            <person name="Zhu Q."/>
            <person name="Mitros T."/>
            <person name="Hellsten U."/>
            <person name="Loque D."/>
            <person name="Otillar R."/>
            <person name="Salamov A."/>
            <person name="Schmutz J."/>
            <person name="Shapiro H."/>
            <person name="Lindquist E."/>
            <person name="Lucas S."/>
            <person name="Rokhsar D."/>
            <person name="Grigoriev I.V."/>
        </authorList>
    </citation>
    <scope>NUCLEOTIDE SEQUENCE [LARGE SCALE GENOMIC DNA]</scope>
</reference>
<proteinExistence type="predicted"/>
<dbReference type="HOGENOM" id="CLU_002706_0_0_1"/>
<protein>
    <recommendedName>
        <fullName evidence="5">Pentacotripeptide-repeat region of PRORP domain-containing protein</fullName>
    </recommendedName>
</protein>
<dbReference type="KEGG" id="smo:SELMODRAFT_72285"/>
<dbReference type="InterPro" id="IPR011990">
    <property type="entry name" value="TPR-like_helical_dom_sf"/>
</dbReference>
<dbReference type="PANTHER" id="PTHR47926">
    <property type="entry name" value="PENTATRICOPEPTIDE REPEAT-CONTAINING PROTEIN"/>
    <property type="match status" value="1"/>
</dbReference>
<dbReference type="Proteomes" id="UP000001514">
    <property type="component" value="Unassembled WGS sequence"/>
</dbReference>
<evidence type="ECO:0000256" key="2">
    <source>
        <dbReference type="PROSITE-ProRule" id="PRU00708"/>
    </source>
</evidence>
<dbReference type="NCBIfam" id="TIGR00756">
    <property type="entry name" value="PPR"/>
    <property type="match status" value="1"/>
</dbReference>
<sequence>DVVSWNGIISAYANNGHFEEIFDLFWRMKLKGFDPDEVTSSLRVAMPGSLRSVSSFQSLVLDHHIAPTLEQFICVIDLVGRTGRLDEAQDVIDSMPIEPGSIAYVMLLGACK</sequence>
<dbReference type="Pfam" id="PF01535">
    <property type="entry name" value="PPR"/>
    <property type="match status" value="1"/>
</dbReference>
<dbReference type="GO" id="GO:0009451">
    <property type="term" value="P:RNA modification"/>
    <property type="evidence" value="ECO:0007669"/>
    <property type="project" value="InterPro"/>
</dbReference>
<evidence type="ECO:0000313" key="4">
    <source>
        <dbReference type="Proteomes" id="UP000001514"/>
    </source>
</evidence>